<name>A0AAN8UQE9_9MAGN</name>
<evidence type="ECO:0000313" key="3">
    <source>
        <dbReference type="Proteomes" id="UP001370490"/>
    </source>
</evidence>
<dbReference type="EMBL" id="JBAMMX010000025">
    <property type="protein sequence ID" value="KAK6915566.1"/>
    <property type="molecule type" value="Genomic_DNA"/>
</dbReference>
<accession>A0AAN8UQE9</accession>
<dbReference type="Proteomes" id="UP001370490">
    <property type="component" value="Unassembled WGS sequence"/>
</dbReference>
<sequence>MHERQVLYIFRNVSTDTEDDLIKGLNNYRISLNLSALQLNDNADCLADEVSEELEDQPCSNSTTTMGGTGGLQLRNYQDLLDKCDLTLNSTREGAVLPVCVPKLVPTLLLSNYTRSSYAKYLNDSKYTGVGIASEDDWMVVVLTTNTPGGNFATSGGGVGNFGLVKVVFGHYYATLLLIMRYFCVD</sequence>
<dbReference type="InterPro" id="IPR059083">
    <property type="entry name" value="At5g19230_dom"/>
</dbReference>
<comment type="caution">
    <text evidence="2">The sequence shown here is derived from an EMBL/GenBank/DDBJ whole genome shotgun (WGS) entry which is preliminary data.</text>
</comment>
<dbReference type="AlphaFoldDB" id="A0AAN8UQE9"/>
<organism evidence="2 3">
    <name type="scientific">Dillenia turbinata</name>
    <dbReference type="NCBI Taxonomy" id="194707"/>
    <lineage>
        <taxon>Eukaryota</taxon>
        <taxon>Viridiplantae</taxon>
        <taxon>Streptophyta</taxon>
        <taxon>Embryophyta</taxon>
        <taxon>Tracheophyta</taxon>
        <taxon>Spermatophyta</taxon>
        <taxon>Magnoliopsida</taxon>
        <taxon>eudicotyledons</taxon>
        <taxon>Gunneridae</taxon>
        <taxon>Pentapetalae</taxon>
        <taxon>Dilleniales</taxon>
        <taxon>Dilleniaceae</taxon>
        <taxon>Dillenia</taxon>
    </lineage>
</organism>
<feature type="domain" description="Uncharacterized GPI-anchored protein At5g19230-like" evidence="1">
    <location>
        <begin position="18"/>
        <end position="143"/>
    </location>
</feature>
<protein>
    <recommendedName>
        <fullName evidence="1">Uncharacterized GPI-anchored protein At5g19230-like domain-containing protein</fullName>
    </recommendedName>
</protein>
<dbReference type="PANTHER" id="PTHR33976:SF2">
    <property type="entry name" value="GLYCOPROTEIN MEMBRANE GPI-ANCHORED"/>
    <property type="match status" value="1"/>
</dbReference>
<evidence type="ECO:0000259" key="1">
    <source>
        <dbReference type="Pfam" id="PF25884"/>
    </source>
</evidence>
<proteinExistence type="predicted"/>
<gene>
    <name evidence="2" type="ORF">RJ641_020683</name>
</gene>
<reference evidence="2 3" key="1">
    <citation type="submission" date="2023-12" db="EMBL/GenBank/DDBJ databases">
        <title>A high-quality genome assembly for Dillenia turbinata (Dilleniales).</title>
        <authorList>
            <person name="Chanderbali A."/>
        </authorList>
    </citation>
    <scope>NUCLEOTIDE SEQUENCE [LARGE SCALE GENOMIC DNA]</scope>
    <source>
        <strain evidence="2">LSX21</strain>
        <tissue evidence="2">Leaf</tissue>
    </source>
</reference>
<keyword evidence="3" id="KW-1185">Reference proteome</keyword>
<evidence type="ECO:0000313" key="2">
    <source>
        <dbReference type="EMBL" id="KAK6915566.1"/>
    </source>
</evidence>
<dbReference type="PANTHER" id="PTHR33976">
    <property type="entry name" value="OS07G0645000 PROTEIN"/>
    <property type="match status" value="1"/>
</dbReference>
<dbReference type="Pfam" id="PF25884">
    <property type="entry name" value="At5g19230"/>
    <property type="match status" value="1"/>
</dbReference>
<dbReference type="InterPro" id="IPR045285">
    <property type="entry name" value="At5g19230-like"/>
</dbReference>